<evidence type="ECO:0000313" key="2">
    <source>
        <dbReference type="Proteomes" id="UP001153332"/>
    </source>
</evidence>
<sequence>MMASTTPPQVGRFEKIVCSQGYLNIQQTRFIQIWGQKTGDEHDLMFFVVDMDQIAVSDFVKTSNDLMDMIKSESDLSPQHNNMDHWVSAELPCGCDQENSPLPSLKQIPGSPEYELIRGKWHDPNKCDNEKPLAATSQANNTTRAFGYTATPQKAISPGPGGVSMLTDSTVADGSYSPEEAAAASPTGIVIFSPRFEYLAPYGAERNTRGLPVTCKASPLQYPTDISRVNPPSTVSTAALGPLTSNVPTLPNVIPSQGPDKAMPPTSRPISNSA</sequence>
<accession>A0ACC2JCZ9</accession>
<organism evidence="1 2">
    <name type="scientific">Lasiodiplodia mahajangana</name>
    <dbReference type="NCBI Taxonomy" id="1108764"/>
    <lineage>
        <taxon>Eukaryota</taxon>
        <taxon>Fungi</taxon>
        <taxon>Dikarya</taxon>
        <taxon>Ascomycota</taxon>
        <taxon>Pezizomycotina</taxon>
        <taxon>Dothideomycetes</taxon>
        <taxon>Dothideomycetes incertae sedis</taxon>
        <taxon>Botryosphaeriales</taxon>
        <taxon>Botryosphaeriaceae</taxon>
        <taxon>Lasiodiplodia</taxon>
    </lineage>
</organism>
<proteinExistence type="predicted"/>
<gene>
    <name evidence="1" type="ORF">O1611_g8251</name>
</gene>
<keyword evidence="2" id="KW-1185">Reference proteome</keyword>
<name>A0ACC2JCZ9_9PEZI</name>
<protein>
    <submittedName>
        <fullName evidence="1">Uncharacterized protein</fullName>
    </submittedName>
</protein>
<dbReference type="EMBL" id="JAPUUL010002393">
    <property type="protein sequence ID" value="KAJ8125388.1"/>
    <property type="molecule type" value="Genomic_DNA"/>
</dbReference>
<dbReference type="Proteomes" id="UP001153332">
    <property type="component" value="Unassembled WGS sequence"/>
</dbReference>
<reference evidence="1" key="1">
    <citation type="submission" date="2022-12" db="EMBL/GenBank/DDBJ databases">
        <title>Genome Sequence of Lasiodiplodia mahajangana.</title>
        <authorList>
            <person name="Buettner E."/>
        </authorList>
    </citation>
    <scope>NUCLEOTIDE SEQUENCE</scope>
    <source>
        <strain evidence="1">VT137</strain>
    </source>
</reference>
<comment type="caution">
    <text evidence="1">The sequence shown here is derived from an EMBL/GenBank/DDBJ whole genome shotgun (WGS) entry which is preliminary data.</text>
</comment>
<evidence type="ECO:0000313" key="1">
    <source>
        <dbReference type="EMBL" id="KAJ8125388.1"/>
    </source>
</evidence>